<protein>
    <recommendedName>
        <fullName evidence="1">Gla domain-containing protein</fullName>
    </recommendedName>
</protein>
<accession>A0A3E0DKZ7</accession>
<name>A0A3E0DKZ7_9BACT</name>
<dbReference type="Proteomes" id="UP000256405">
    <property type="component" value="Unassembled WGS sequence"/>
</dbReference>
<dbReference type="AlphaFoldDB" id="A0A3E0DKZ7"/>
<dbReference type="GO" id="GO:0005509">
    <property type="term" value="F:calcium ion binding"/>
    <property type="evidence" value="ECO:0007669"/>
    <property type="project" value="InterPro"/>
</dbReference>
<evidence type="ECO:0000259" key="1">
    <source>
        <dbReference type="PROSITE" id="PS50998"/>
    </source>
</evidence>
<dbReference type="InterPro" id="IPR000294">
    <property type="entry name" value="GLA_domain"/>
</dbReference>
<comment type="caution">
    <text evidence="2">The sequence shown here is derived from an EMBL/GenBank/DDBJ whole genome shotgun (WGS) entry which is preliminary data.</text>
</comment>
<keyword evidence="3" id="KW-1185">Reference proteome</keyword>
<gene>
    <name evidence="2" type="ORF">C8N25_11865</name>
</gene>
<dbReference type="EMBL" id="QUNF01000018">
    <property type="protein sequence ID" value="REG83420.1"/>
    <property type="molecule type" value="Genomic_DNA"/>
</dbReference>
<sequence>MSNRNYTVNCIVSFKKSNISIFEILLSNSFVTNTLNSPENEQKCSEEICQFF</sequence>
<feature type="domain" description="Gla" evidence="1">
    <location>
        <begin position="27"/>
        <end position="52"/>
    </location>
</feature>
<organism evidence="2 3">
    <name type="scientific">Algoriphagus antarcticus</name>
    <dbReference type="NCBI Taxonomy" id="238540"/>
    <lineage>
        <taxon>Bacteria</taxon>
        <taxon>Pseudomonadati</taxon>
        <taxon>Bacteroidota</taxon>
        <taxon>Cytophagia</taxon>
        <taxon>Cytophagales</taxon>
        <taxon>Cyclobacteriaceae</taxon>
        <taxon>Algoriphagus</taxon>
    </lineage>
</organism>
<reference evidence="2 3" key="1">
    <citation type="submission" date="2018-08" db="EMBL/GenBank/DDBJ databases">
        <title>Genomic Encyclopedia of Archaeal and Bacterial Type Strains, Phase II (KMG-II): from individual species to whole genera.</title>
        <authorList>
            <person name="Goeker M."/>
        </authorList>
    </citation>
    <scope>NUCLEOTIDE SEQUENCE [LARGE SCALE GENOMIC DNA]</scope>
    <source>
        <strain evidence="2 3">DSM 15986</strain>
    </source>
</reference>
<dbReference type="PROSITE" id="PS50998">
    <property type="entry name" value="GLA_2"/>
    <property type="match status" value="1"/>
</dbReference>
<evidence type="ECO:0000313" key="3">
    <source>
        <dbReference type="Proteomes" id="UP000256405"/>
    </source>
</evidence>
<proteinExistence type="predicted"/>
<dbReference type="GO" id="GO:0005576">
    <property type="term" value="C:extracellular region"/>
    <property type="evidence" value="ECO:0007669"/>
    <property type="project" value="InterPro"/>
</dbReference>
<evidence type="ECO:0000313" key="2">
    <source>
        <dbReference type="EMBL" id="REG83420.1"/>
    </source>
</evidence>